<dbReference type="PANTHER" id="PTHR33146:SF26">
    <property type="entry name" value="ENDONUCLEASE 4"/>
    <property type="match status" value="1"/>
</dbReference>
<dbReference type="GO" id="GO:0003676">
    <property type="term" value="F:nucleic acid binding"/>
    <property type="evidence" value="ECO:0007669"/>
    <property type="project" value="InterPro"/>
</dbReference>
<dbReference type="EMBL" id="JABANP010000055">
    <property type="protein sequence ID" value="KAF4692742.1"/>
    <property type="molecule type" value="Genomic_DNA"/>
</dbReference>
<dbReference type="Pfam" id="PF02265">
    <property type="entry name" value="S1-P1_nuclease"/>
    <property type="match status" value="1"/>
</dbReference>
<keyword evidence="7" id="KW-0325">Glycoprotein</keyword>
<dbReference type="OrthoDB" id="441446at2759"/>
<feature type="compositionally biased region" description="Low complexity" evidence="8">
    <location>
        <begin position="346"/>
        <end position="368"/>
    </location>
</feature>
<accession>A0A7J6P9K9</accession>
<evidence type="ECO:0000256" key="7">
    <source>
        <dbReference type="ARBA" id="ARBA00023180"/>
    </source>
</evidence>
<proteinExistence type="inferred from homology"/>
<keyword evidence="3" id="KW-0479">Metal-binding</keyword>
<dbReference type="AlphaFoldDB" id="A0A7J6P9K9"/>
<evidence type="ECO:0000256" key="3">
    <source>
        <dbReference type="ARBA" id="ARBA00022723"/>
    </source>
</evidence>
<dbReference type="InterPro" id="IPR008947">
    <property type="entry name" value="PLipase_C/P1_nuclease_dom_sf"/>
</dbReference>
<evidence type="ECO:0008006" key="11">
    <source>
        <dbReference type="Google" id="ProtNLM"/>
    </source>
</evidence>
<organism evidence="9 10">
    <name type="scientific">Perkinsus olseni</name>
    <name type="common">Perkinsus atlanticus</name>
    <dbReference type="NCBI Taxonomy" id="32597"/>
    <lineage>
        <taxon>Eukaryota</taxon>
        <taxon>Sar</taxon>
        <taxon>Alveolata</taxon>
        <taxon>Perkinsozoa</taxon>
        <taxon>Perkinsea</taxon>
        <taxon>Perkinsida</taxon>
        <taxon>Perkinsidae</taxon>
        <taxon>Perkinsus</taxon>
    </lineage>
</organism>
<evidence type="ECO:0000256" key="1">
    <source>
        <dbReference type="ARBA" id="ARBA00009547"/>
    </source>
</evidence>
<dbReference type="InterPro" id="IPR003154">
    <property type="entry name" value="S1/P1nuclease"/>
</dbReference>
<dbReference type="CDD" id="cd11010">
    <property type="entry name" value="S1-P1_nuclease"/>
    <property type="match status" value="1"/>
</dbReference>
<comment type="similarity">
    <text evidence="1">Belongs to the nuclease type I family.</text>
</comment>
<keyword evidence="6" id="KW-1015">Disulfide bond</keyword>
<feature type="region of interest" description="Disordered" evidence="8">
    <location>
        <begin position="346"/>
        <end position="382"/>
    </location>
</feature>
<reference evidence="9 10" key="1">
    <citation type="submission" date="2020-04" db="EMBL/GenBank/DDBJ databases">
        <title>Perkinsus olseni comparative genomics.</title>
        <authorList>
            <person name="Bogema D.R."/>
        </authorList>
    </citation>
    <scope>NUCLEOTIDE SEQUENCE [LARGE SCALE GENOMIC DNA]</scope>
    <source>
        <strain evidence="9">00978-12</strain>
    </source>
</reference>
<keyword evidence="2" id="KW-0540">Nuclease</keyword>
<keyword evidence="4" id="KW-0255">Endonuclease</keyword>
<evidence type="ECO:0000256" key="6">
    <source>
        <dbReference type="ARBA" id="ARBA00023157"/>
    </source>
</evidence>
<dbReference type="GO" id="GO:0046872">
    <property type="term" value="F:metal ion binding"/>
    <property type="evidence" value="ECO:0007669"/>
    <property type="project" value="UniProtKB-KW"/>
</dbReference>
<name>A0A7J6P9K9_PEROL</name>
<protein>
    <recommendedName>
        <fullName evidence="11">Nuclease S1</fullName>
    </recommendedName>
</protein>
<evidence type="ECO:0000256" key="5">
    <source>
        <dbReference type="ARBA" id="ARBA00022801"/>
    </source>
</evidence>
<dbReference type="SUPFAM" id="SSF48537">
    <property type="entry name" value="Phospholipase C/P1 nuclease"/>
    <property type="match status" value="1"/>
</dbReference>
<dbReference type="Proteomes" id="UP000541610">
    <property type="component" value="Unassembled WGS sequence"/>
</dbReference>
<dbReference type="GO" id="GO:0016788">
    <property type="term" value="F:hydrolase activity, acting on ester bonds"/>
    <property type="evidence" value="ECO:0007669"/>
    <property type="project" value="InterPro"/>
</dbReference>
<dbReference type="GO" id="GO:0006308">
    <property type="term" value="P:DNA catabolic process"/>
    <property type="evidence" value="ECO:0007669"/>
    <property type="project" value="InterPro"/>
</dbReference>
<gene>
    <name evidence="9" type="ORF">FOZ60_012644</name>
</gene>
<evidence type="ECO:0000256" key="4">
    <source>
        <dbReference type="ARBA" id="ARBA00022759"/>
    </source>
</evidence>
<sequence length="405" mass="44290">MSCRLDELVEFAKDFAPAVPAGIWRRRLKIIISVTAGGVLCALRVASALLLAAQEASSWGPDGHAVVAELADTRMSAEARKWIYEIMGEGYRLATSASWADSILHGNDSDSWQWSGPLHYVNVDNCEFVYSRDCQNNMCVAGAIKNYTAQLTNTSLSAERRQEAVKFLTHFMGDVHQPLHAGRYTDLGGNTIGVAINFANYEKTNLHKVWDEKLIDEYEEELYPGTYVQQDADYDMDRTQYWSVTADEIGRDLNAGGKYAGKVASWLSKCESLGLDVCVNEMVQESASLACMVAYVNVDGAQVQNNGSLSMEYYNSRIETVREQLAKGAVRLAWVLDNAFDNFTTTTAAPSTTSTTTPTTTGTSSDSTTPPPTSVPSTTPSSDAVTYHGRAWMLFVGILAVVATL</sequence>
<comment type="caution">
    <text evidence="9">The sequence shown here is derived from an EMBL/GenBank/DDBJ whole genome shotgun (WGS) entry which is preliminary data.</text>
</comment>
<keyword evidence="5" id="KW-0378">Hydrolase</keyword>
<dbReference type="GO" id="GO:0004519">
    <property type="term" value="F:endonuclease activity"/>
    <property type="evidence" value="ECO:0007669"/>
    <property type="project" value="UniProtKB-KW"/>
</dbReference>
<dbReference type="PANTHER" id="PTHR33146">
    <property type="entry name" value="ENDONUCLEASE 4"/>
    <property type="match status" value="1"/>
</dbReference>
<evidence type="ECO:0000256" key="2">
    <source>
        <dbReference type="ARBA" id="ARBA00022722"/>
    </source>
</evidence>
<dbReference type="Gene3D" id="1.10.575.10">
    <property type="entry name" value="P1 Nuclease"/>
    <property type="match status" value="1"/>
</dbReference>
<evidence type="ECO:0000256" key="8">
    <source>
        <dbReference type="SAM" id="MobiDB-lite"/>
    </source>
</evidence>
<evidence type="ECO:0000313" key="9">
    <source>
        <dbReference type="EMBL" id="KAF4692742.1"/>
    </source>
</evidence>
<evidence type="ECO:0000313" key="10">
    <source>
        <dbReference type="Proteomes" id="UP000541610"/>
    </source>
</evidence>